<dbReference type="PANTHER" id="PTHR33360:SF2">
    <property type="entry name" value="TRANSPOSASE FOR INSERTION SEQUENCE ELEMENT IS200"/>
    <property type="match status" value="1"/>
</dbReference>
<keyword evidence="3" id="KW-1185">Reference proteome</keyword>
<dbReference type="InterPro" id="IPR002686">
    <property type="entry name" value="Transposase_17"/>
</dbReference>
<organism evidence="2 3">
    <name type="scientific">Anabaena lutea FACHB-196</name>
    <dbReference type="NCBI Taxonomy" id="2692881"/>
    <lineage>
        <taxon>Bacteria</taxon>
        <taxon>Bacillati</taxon>
        <taxon>Cyanobacteriota</taxon>
        <taxon>Cyanophyceae</taxon>
        <taxon>Nostocales</taxon>
        <taxon>Nostocaceae</taxon>
        <taxon>Anabaena</taxon>
    </lineage>
</organism>
<reference evidence="2 3" key="1">
    <citation type="journal article" date="2020" name="ISME J.">
        <title>Comparative genomics reveals insights into cyanobacterial evolution and habitat adaptation.</title>
        <authorList>
            <person name="Chen M.Y."/>
            <person name="Teng W.K."/>
            <person name="Zhao L."/>
            <person name="Hu C.X."/>
            <person name="Zhou Y.K."/>
            <person name="Han B.P."/>
            <person name="Song L.R."/>
            <person name="Shu W.S."/>
        </authorList>
    </citation>
    <scope>NUCLEOTIDE SEQUENCE [LARGE SCALE GENOMIC DNA]</scope>
    <source>
        <strain evidence="2 3">FACHB-196</strain>
    </source>
</reference>
<dbReference type="Pfam" id="PF01797">
    <property type="entry name" value="Y1_Tnp"/>
    <property type="match status" value="1"/>
</dbReference>
<dbReference type="SMART" id="SM01321">
    <property type="entry name" value="Y1_Tnp"/>
    <property type="match status" value="1"/>
</dbReference>
<dbReference type="Gene3D" id="3.30.70.1290">
    <property type="entry name" value="Transposase IS200-like"/>
    <property type="match status" value="1"/>
</dbReference>
<dbReference type="NCBIfam" id="NF033573">
    <property type="entry name" value="transpos_IS200"/>
    <property type="match status" value="1"/>
</dbReference>
<evidence type="ECO:0000313" key="2">
    <source>
        <dbReference type="EMBL" id="MBD2566980.1"/>
    </source>
</evidence>
<name>A0ABR8FDM3_9NOST</name>
<comment type="caution">
    <text evidence="2">The sequence shown here is derived from an EMBL/GenBank/DDBJ whole genome shotgun (WGS) entry which is preliminary data.</text>
</comment>
<accession>A0ABR8FDM3</accession>
<feature type="domain" description="Transposase IS200-like" evidence="1">
    <location>
        <begin position="12"/>
        <end position="128"/>
    </location>
</feature>
<dbReference type="EMBL" id="JACJST010000002">
    <property type="protein sequence ID" value="MBD2566980.1"/>
    <property type="molecule type" value="Genomic_DNA"/>
</dbReference>
<dbReference type="InterPro" id="IPR036515">
    <property type="entry name" value="Transposase_17_sf"/>
</dbReference>
<dbReference type="RefSeq" id="WP_190711782.1">
    <property type="nucleotide sequence ID" value="NZ_JACJST010000002.1"/>
</dbReference>
<dbReference type="SUPFAM" id="SSF143422">
    <property type="entry name" value="Transposase IS200-like"/>
    <property type="match status" value="1"/>
</dbReference>
<dbReference type="PANTHER" id="PTHR33360">
    <property type="entry name" value="TRANSPOSASE FOR INSERTION SEQUENCE ELEMENT IS200"/>
    <property type="match status" value="1"/>
</dbReference>
<proteinExistence type="predicted"/>
<protein>
    <submittedName>
        <fullName evidence="2">IS200/IS605 family transposase</fullName>
    </submittedName>
</protein>
<evidence type="ECO:0000313" key="3">
    <source>
        <dbReference type="Proteomes" id="UP000640531"/>
    </source>
</evidence>
<evidence type="ECO:0000259" key="1">
    <source>
        <dbReference type="SMART" id="SM01321"/>
    </source>
</evidence>
<sequence>MTSQFRRERHSVTDLKIHLVCVTKYRQSVFTAESLGLLEKSFHEVAEKMDFKVLEFNGEGNHIHVLIEYPPKLSVSQIVNALKGVSSRRYGQAGYKKPHKEALWSPSYFAISVGGAPLEILKEYIKHQEKPSF</sequence>
<gene>
    <name evidence="2" type="primary">tnpA</name>
    <name evidence="2" type="ORF">H6G59_03525</name>
</gene>
<dbReference type="Proteomes" id="UP000640531">
    <property type="component" value="Unassembled WGS sequence"/>
</dbReference>